<dbReference type="RefSeq" id="WP_338437949.1">
    <property type="nucleotide sequence ID" value="NZ_JAUYVH010000014.1"/>
</dbReference>
<dbReference type="Proteomes" id="UP001225596">
    <property type="component" value="Unassembled WGS sequence"/>
</dbReference>
<sequence>MKDSKVLPFKRPAPQTLRGETAASELKKLLGIFDQLIVLLRETYDEGIDVLTDELVVAVVRCREALAGGVDEDSAQAMLKEMREELRQLPRNLRSLLPGIGPRLGESLEQKLGIQFSAY</sequence>
<gene>
    <name evidence="1" type="ORF">Q8A64_16255</name>
</gene>
<organism evidence="1 2">
    <name type="scientific">Keguizhuia sedimenti</name>
    <dbReference type="NCBI Taxonomy" id="3064264"/>
    <lineage>
        <taxon>Bacteria</taxon>
        <taxon>Pseudomonadati</taxon>
        <taxon>Pseudomonadota</taxon>
        <taxon>Betaproteobacteria</taxon>
        <taxon>Burkholderiales</taxon>
        <taxon>Oxalobacteraceae</taxon>
        <taxon>Keguizhuia</taxon>
    </lineage>
</organism>
<comment type="caution">
    <text evidence="1">The sequence shown here is derived from an EMBL/GenBank/DDBJ whole genome shotgun (WGS) entry which is preliminary data.</text>
</comment>
<reference evidence="1 2" key="1">
    <citation type="submission" date="2023-08" db="EMBL/GenBank/DDBJ databases">
        <title>Oxalobacteraceae gen .nov., isolated from river sludge outside the plant.</title>
        <authorList>
            <person name="Zhao S.Y."/>
        </authorList>
    </citation>
    <scope>NUCLEOTIDE SEQUENCE [LARGE SCALE GENOMIC DNA]</scope>
    <source>
        <strain evidence="1 2">R-40</strain>
    </source>
</reference>
<evidence type="ECO:0000313" key="1">
    <source>
        <dbReference type="EMBL" id="MDQ9171968.1"/>
    </source>
</evidence>
<dbReference type="EMBL" id="JAUYVH010000014">
    <property type="protein sequence ID" value="MDQ9171968.1"/>
    <property type="molecule type" value="Genomic_DNA"/>
</dbReference>
<protein>
    <submittedName>
        <fullName evidence="1">Uncharacterized protein</fullName>
    </submittedName>
</protein>
<proteinExistence type="predicted"/>
<accession>A0ABU1BUJ9</accession>
<evidence type="ECO:0000313" key="2">
    <source>
        <dbReference type="Proteomes" id="UP001225596"/>
    </source>
</evidence>
<name>A0ABU1BUJ9_9BURK</name>
<keyword evidence="2" id="KW-1185">Reference proteome</keyword>